<feature type="chain" id="PRO_5045083088" evidence="10">
    <location>
        <begin position="26"/>
        <end position="729"/>
    </location>
</feature>
<evidence type="ECO:0000256" key="8">
    <source>
        <dbReference type="PROSITE-ProRule" id="PRU01360"/>
    </source>
</evidence>
<evidence type="ECO:0000256" key="4">
    <source>
        <dbReference type="ARBA" id="ARBA00022692"/>
    </source>
</evidence>
<evidence type="ECO:0000256" key="6">
    <source>
        <dbReference type="ARBA" id="ARBA00023136"/>
    </source>
</evidence>
<keyword evidence="13" id="KW-0675">Receptor</keyword>
<evidence type="ECO:0000256" key="1">
    <source>
        <dbReference type="ARBA" id="ARBA00004571"/>
    </source>
</evidence>
<keyword evidence="10" id="KW-0732">Signal</keyword>
<reference evidence="13 14" key="1">
    <citation type="journal article" date="2019" name="Int. J. Syst. Evol. Microbiol.">
        <title>The Global Catalogue of Microorganisms (GCM) 10K type strain sequencing project: providing services to taxonomists for standard genome sequencing and annotation.</title>
        <authorList>
            <consortium name="The Broad Institute Genomics Platform"/>
            <consortium name="The Broad Institute Genome Sequencing Center for Infectious Disease"/>
            <person name="Wu L."/>
            <person name="Ma J."/>
        </authorList>
    </citation>
    <scope>NUCLEOTIDE SEQUENCE [LARGE SCALE GENOMIC DNA]</scope>
    <source>
        <strain evidence="13 14">JCM 15896</strain>
    </source>
</reference>
<dbReference type="PANTHER" id="PTHR30069:SF40">
    <property type="entry name" value="TONB-DEPENDENT RECEPTOR NMB0964-RELATED"/>
    <property type="match status" value="1"/>
</dbReference>
<keyword evidence="6 8" id="KW-0472">Membrane</keyword>
<keyword evidence="3 8" id="KW-1134">Transmembrane beta strand</keyword>
<dbReference type="InterPro" id="IPR037066">
    <property type="entry name" value="Plug_dom_sf"/>
</dbReference>
<feature type="domain" description="TonB-dependent receptor-like beta-barrel" evidence="11">
    <location>
        <begin position="301"/>
        <end position="698"/>
    </location>
</feature>
<keyword evidence="2 8" id="KW-0813">Transport</keyword>
<comment type="similarity">
    <text evidence="8 9">Belongs to the TonB-dependent receptor family.</text>
</comment>
<dbReference type="InterPro" id="IPR036942">
    <property type="entry name" value="Beta-barrel_TonB_sf"/>
</dbReference>
<keyword evidence="7 8" id="KW-0998">Cell outer membrane</keyword>
<keyword evidence="14" id="KW-1185">Reference proteome</keyword>
<dbReference type="PROSITE" id="PS52016">
    <property type="entry name" value="TONB_DEPENDENT_REC_3"/>
    <property type="match status" value="1"/>
</dbReference>
<dbReference type="EMBL" id="BAAAFD010000009">
    <property type="protein sequence ID" value="GAA0858551.1"/>
    <property type="molecule type" value="Genomic_DNA"/>
</dbReference>
<evidence type="ECO:0000256" key="10">
    <source>
        <dbReference type="SAM" id="SignalP"/>
    </source>
</evidence>
<evidence type="ECO:0000256" key="9">
    <source>
        <dbReference type="RuleBase" id="RU003357"/>
    </source>
</evidence>
<dbReference type="InterPro" id="IPR012910">
    <property type="entry name" value="Plug_dom"/>
</dbReference>
<evidence type="ECO:0000256" key="7">
    <source>
        <dbReference type="ARBA" id="ARBA00023237"/>
    </source>
</evidence>
<sequence length="729" mass="80783">MFNSNYLLLLSSLSLPLGFATSALAQADTSQDKPSQKDEHEIEKLVITSNPLNRTILQSATPVSIIAGEDLESRVAPTLGETLKNVPGVHSTYFGPVSSSPIIRGLDGPRIRVLQNGLDVSDASRIGPDHVVSTETANASQIEVLRGPATLLYGSGAIGGVVNVVDNRLPTREMDELQGKVSYLHDSVSSEDLINLSLDAGHQQWLFHLDAFDRSTENYEIPGPAQLGGSDTSGILDNSFIAAHGFSSGIGWAKNNLNLAVSIGSLQSEYGVPGHAHEEEHEEEEEHQEELHAQEMAESIYGRLKQDRYQVLADWTDLDGFISEVRFRSAFTDYTHSEIEDGEVGTTFTNETLESRFWAKHAPQQGWEGVLGFNYLASDFSALGDEAFTPASESRSFAVFALEEKPFGAFLWQLGARVEKTQITVDNDFFVTTEQANSFEFDQQSFTGVSLSAGSVWTVSDTDTLSFNYAYSQRAPSAAEIFSNGLHIATNTYELGVGFDVIPGEDNDEFEIIKNARTIELETSNNIDLTYHYTGDQVEATFSLFYNQINDYLFQQNTGLVFVEEHHDEAEEHGHELEEGLPVFVFQQQDADIYGFEAEVDWHFNDSVRLETFADSTRATLQDGQNVPRIPPLRIGAELHWENTHWHAELGATYYAKQDDIAEFETLTQGYTLVNAAFSYYMDVADNELVLFVRGNNLTNEEARVHASFIKDDAPLPGRSIVVGARLQF</sequence>
<keyword evidence="4 8" id="KW-0812">Transmembrane</keyword>
<keyword evidence="5 9" id="KW-0798">TonB box</keyword>
<evidence type="ECO:0000259" key="11">
    <source>
        <dbReference type="Pfam" id="PF00593"/>
    </source>
</evidence>
<dbReference type="Proteomes" id="UP001500359">
    <property type="component" value="Unassembled WGS sequence"/>
</dbReference>
<evidence type="ECO:0000313" key="13">
    <source>
        <dbReference type="EMBL" id="GAA0858551.1"/>
    </source>
</evidence>
<dbReference type="Pfam" id="PF00593">
    <property type="entry name" value="TonB_dep_Rec_b-barrel"/>
    <property type="match status" value="1"/>
</dbReference>
<evidence type="ECO:0000256" key="3">
    <source>
        <dbReference type="ARBA" id="ARBA00022452"/>
    </source>
</evidence>
<feature type="domain" description="TonB-dependent receptor plug" evidence="12">
    <location>
        <begin position="58"/>
        <end position="161"/>
    </location>
</feature>
<protein>
    <submittedName>
        <fullName evidence="13">TonB-dependent receptor</fullName>
    </submittedName>
</protein>
<evidence type="ECO:0000256" key="2">
    <source>
        <dbReference type="ARBA" id="ARBA00022448"/>
    </source>
</evidence>
<proteinExistence type="inferred from homology"/>
<feature type="signal peptide" evidence="10">
    <location>
        <begin position="1"/>
        <end position="25"/>
    </location>
</feature>
<dbReference type="Pfam" id="PF07715">
    <property type="entry name" value="Plug"/>
    <property type="match status" value="1"/>
</dbReference>
<accession>A0ABN1LP40</accession>
<dbReference type="SUPFAM" id="SSF56935">
    <property type="entry name" value="Porins"/>
    <property type="match status" value="1"/>
</dbReference>
<dbReference type="RefSeq" id="WP_343861139.1">
    <property type="nucleotide sequence ID" value="NZ_BAAAFD010000009.1"/>
</dbReference>
<dbReference type="Gene3D" id="2.40.170.20">
    <property type="entry name" value="TonB-dependent receptor, beta-barrel domain"/>
    <property type="match status" value="1"/>
</dbReference>
<dbReference type="PANTHER" id="PTHR30069">
    <property type="entry name" value="TONB-DEPENDENT OUTER MEMBRANE RECEPTOR"/>
    <property type="match status" value="1"/>
</dbReference>
<evidence type="ECO:0000313" key="14">
    <source>
        <dbReference type="Proteomes" id="UP001500359"/>
    </source>
</evidence>
<organism evidence="13 14">
    <name type="scientific">Aliiglaciecola litoralis</name>
    <dbReference type="NCBI Taxonomy" id="582857"/>
    <lineage>
        <taxon>Bacteria</taxon>
        <taxon>Pseudomonadati</taxon>
        <taxon>Pseudomonadota</taxon>
        <taxon>Gammaproteobacteria</taxon>
        <taxon>Alteromonadales</taxon>
        <taxon>Alteromonadaceae</taxon>
        <taxon>Aliiglaciecola</taxon>
    </lineage>
</organism>
<dbReference type="Gene3D" id="2.170.130.10">
    <property type="entry name" value="TonB-dependent receptor, plug domain"/>
    <property type="match status" value="1"/>
</dbReference>
<dbReference type="InterPro" id="IPR000531">
    <property type="entry name" value="Beta-barrel_TonB"/>
</dbReference>
<dbReference type="InterPro" id="IPR039426">
    <property type="entry name" value="TonB-dep_rcpt-like"/>
</dbReference>
<gene>
    <name evidence="13" type="ORF">GCM10009114_28570</name>
</gene>
<name>A0ABN1LP40_9ALTE</name>
<evidence type="ECO:0000256" key="5">
    <source>
        <dbReference type="ARBA" id="ARBA00023077"/>
    </source>
</evidence>
<evidence type="ECO:0000259" key="12">
    <source>
        <dbReference type="Pfam" id="PF07715"/>
    </source>
</evidence>
<comment type="caution">
    <text evidence="13">The sequence shown here is derived from an EMBL/GenBank/DDBJ whole genome shotgun (WGS) entry which is preliminary data.</text>
</comment>
<comment type="subcellular location">
    <subcellularLocation>
        <location evidence="1 8">Cell outer membrane</location>
        <topology evidence="1 8">Multi-pass membrane protein</topology>
    </subcellularLocation>
</comment>